<dbReference type="InterPro" id="IPR003439">
    <property type="entry name" value="ABC_transporter-like_ATP-bd"/>
</dbReference>
<evidence type="ECO:0000313" key="10">
    <source>
        <dbReference type="EMBL" id="MDC5697520.1"/>
    </source>
</evidence>
<evidence type="ECO:0000259" key="9">
    <source>
        <dbReference type="PROSITE" id="PS50893"/>
    </source>
</evidence>
<keyword evidence="7" id="KW-1278">Translocase</keyword>
<keyword evidence="5" id="KW-0547">Nucleotide-binding</keyword>
<dbReference type="PROSITE" id="PS00211">
    <property type="entry name" value="ABC_TRANSPORTER_1"/>
    <property type="match status" value="1"/>
</dbReference>
<dbReference type="PANTHER" id="PTHR43790:SF3">
    <property type="entry name" value="D-ALLOSE IMPORT ATP-BINDING PROTEIN ALSA-RELATED"/>
    <property type="match status" value="1"/>
</dbReference>
<keyword evidence="8" id="KW-0472">Membrane</keyword>
<evidence type="ECO:0000256" key="2">
    <source>
        <dbReference type="ARBA" id="ARBA00022475"/>
    </source>
</evidence>
<evidence type="ECO:0000313" key="11">
    <source>
        <dbReference type="Proteomes" id="UP001150259"/>
    </source>
</evidence>
<keyword evidence="3" id="KW-0762">Sugar transport</keyword>
<dbReference type="InterPro" id="IPR017871">
    <property type="entry name" value="ABC_transporter-like_CS"/>
</dbReference>
<dbReference type="CDD" id="cd03215">
    <property type="entry name" value="ABC_Carb_Monos_II"/>
    <property type="match status" value="1"/>
</dbReference>
<feature type="non-terminal residue" evidence="10">
    <location>
        <position position="1"/>
    </location>
</feature>
<sequence length="488" mass="52512">PGVVALDGVDFEVRPGEVMALVGENGAGKSTLLKILAGAEHADEGTIEVDGAPVQMAHPREAQRHGIAVIYQELNLAEHLSVAENIFVGREPRNRLGGVDWRRMNARTRDLLRDLRVVARPETIVGRLNVATRQMVEIAKALSMDARVIVMDEPTSSLTEQEVQTLLQLVRELRSKGVSVIYVSHRMREIFEVSDRITVMRDGRLVGVRDAAGIKADEIVTMMVGRELTDLYGGETRGAVTAESPILTVEGLNAGDRVKDVSFSVRPGEIVGFAGLIGAGRSETAHAIFGSLPRTSGTVTVAGAPIAPKHPDDAIRHGVVLVPEDRKREGLFLGLPVRTNIASPSLKRLSRWVFVKGGAEGALARESAKRLNLRSSAVDVPVRTLSGGNQQKVVLARWLALNPKVLLLDEPTRGVDVGAKAELYRIIRSVAREGVGVVVISSELPEVLGICDRILVMREGRVVGELDAATATEEAVMSLATGVSEAKK</sequence>
<gene>
    <name evidence="10" type="ORF">OO014_09645</name>
</gene>
<dbReference type="InterPro" id="IPR003593">
    <property type="entry name" value="AAA+_ATPase"/>
</dbReference>
<evidence type="ECO:0000256" key="1">
    <source>
        <dbReference type="ARBA" id="ARBA00022448"/>
    </source>
</evidence>
<dbReference type="PROSITE" id="PS50893">
    <property type="entry name" value="ABC_TRANSPORTER_2"/>
    <property type="match status" value="2"/>
</dbReference>
<dbReference type="CDD" id="cd03216">
    <property type="entry name" value="ABC_Carb_Monos_I"/>
    <property type="match status" value="1"/>
</dbReference>
<accession>A0ABT5GGZ9</accession>
<dbReference type="Gene3D" id="3.40.50.300">
    <property type="entry name" value="P-loop containing nucleotide triphosphate hydrolases"/>
    <property type="match status" value="2"/>
</dbReference>
<evidence type="ECO:0000256" key="7">
    <source>
        <dbReference type="ARBA" id="ARBA00022967"/>
    </source>
</evidence>
<keyword evidence="2" id="KW-1003">Cell membrane</keyword>
<dbReference type="GO" id="GO:0005524">
    <property type="term" value="F:ATP binding"/>
    <property type="evidence" value="ECO:0007669"/>
    <property type="project" value="UniProtKB-KW"/>
</dbReference>
<dbReference type="EMBL" id="JAPFQL010000035">
    <property type="protein sequence ID" value="MDC5697520.1"/>
    <property type="molecule type" value="Genomic_DNA"/>
</dbReference>
<reference evidence="10 11" key="1">
    <citation type="submission" date="2022-11" db="EMBL/GenBank/DDBJ databases">
        <title>Anaerobic phenanthrene biodegradation by a DNRA strain PheN6.</title>
        <authorList>
            <person name="Zhang Z."/>
        </authorList>
    </citation>
    <scope>NUCLEOTIDE SEQUENCE [LARGE SCALE GENOMIC DNA]</scope>
    <source>
        <strain evidence="10 11">PheN6</strain>
    </source>
</reference>
<keyword evidence="4" id="KW-0677">Repeat</keyword>
<protein>
    <submittedName>
        <fullName evidence="10">Sugar ABC transporter ATP-binding protein</fullName>
    </submittedName>
</protein>
<evidence type="ECO:0000256" key="4">
    <source>
        <dbReference type="ARBA" id="ARBA00022737"/>
    </source>
</evidence>
<feature type="domain" description="ABC transporter" evidence="9">
    <location>
        <begin position="1"/>
        <end position="227"/>
    </location>
</feature>
<dbReference type="SMART" id="SM00382">
    <property type="entry name" value="AAA"/>
    <property type="match status" value="2"/>
</dbReference>
<keyword evidence="1" id="KW-0813">Transport</keyword>
<organism evidence="10 11">
    <name type="scientific">Intrasporangium calvum</name>
    <dbReference type="NCBI Taxonomy" id="53358"/>
    <lineage>
        <taxon>Bacteria</taxon>
        <taxon>Bacillati</taxon>
        <taxon>Actinomycetota</taxon>
        <taxon>Actinomycetes</taxon>
        <taxon>Micrococcales</taxon>
        <taxon>Intrasporangiaceae</taxon>
        <taxon>Intrasporangium</taxon>
    </lineage>
</organism>
<dbReference type="Pfam" id="PF00005">
    <property type="entry name" value="ABC_tran"/>
    <property type="match status" value="2"/>
</dbReference>
<evidence type="ECO:0000256" key="5">
    <source>
        <dbReference type="ARBA" id="ARBA00022741"/>
    </source>
</evidence>
<keyword evidence="6 10" id="KW-0067">ATP-binding</keyword>
<evidence type="ECO:0000256" key="3">
    <source>
        <dbReference type="ARBA" id="ARBA00022597"/>
    </source>
</evidence>
<proteinExistence type="predicted"/>
<dbReference type="InterPro" id="IPR027417">
    <property type="entry name" value="P-loop_NTPase"/>
</dbReference>
<comment type="caution">
    <text evidence="10">The sequence shown here is derived from an EMBL/GenBank/DDBJ whole genome shotgun (WGS) entry which is preliminary data.</text>
</comment>
<dbReference type="InterPro" id="IPR050107">
    <property type="entry name" value="ABC_carbohydrate_import_ATPase"/>
</dbReference>
<feature type="domain" description="ABC transporter" evidence="9">
    <location>
        <begin position="240"/>
        <end position="484"/>
    </location>
</feature>
<evidence type="ECO:0000256" key="8">
    <source>
        <dbReference type="ARBA" id="ARBA00023136"/>
    </source>
</evidence>
<evidence type="ECO:0000256" key="6">
    <source>
        <dbReference type="ARBA" id="ARBA00022840"/>
    </source>
</evidence>
<keyword evidence="11" id="KW-1185">Reference proteome</keyword>
<dbReference type="Proteomes" id="UP001150259">
    <property type="component" value="Unassembled WGS sequence"/>
</dbReference>
<name>A0ABT5GGZ9_9MICO</name>
<dbReference type="RefSeq" id="WP_272462097.1">
    <property type="nucleotide sequence ID" value="NZ_JAPFQL010000035.1"/>
</dbReference>
<dbReference type="PANTHER" id="PTHR43790">
    <property type="entry name" value="CARBOHYDRATE TRANSPORT ATP-BINDING PROTEIN MG119-RELATED"/>
    <property type="match status" value="1"/>
</dbReference>
<dbReference type="SUPFAM" id="SSF52540">
    <property type="entry name" value="P-loop containing nucleoside triphosphate hydrolases"/>
    <property type="match status" value="2"/>
</dbReference>